<dbReference type="InterPro" id="IPR018265">
    <property type="entry name" value="Ribosomal_bL35_CS"/>
</dbReference>
<sequence length="66" mass="7476">MPKMKTHSGAKKRFKVTGKGKVKYKKPGQRHLLTGDSGNQSRKARKPVIIAKADMKTMKKIMPYSF</sequence>
<keyword evidence="2 5" id="KW-0689">Ribosomal protein</keyword>
<evidence type="ECO:0000256" key="2">
    <source>
        <dbReference type="ARBA" id="ARBA00022980"/>
    </source>
</evidence>
<dbReference type="Pfam" id="PF01632">
    <property type="entry name" value="Ribosomal_L35p"/>
    <property type="match status" value="1"/>
</dbReference>
<keyword evidence="3 5" id="KW-0687">Ribonucleoprotein</keyword>
<organism evidence="8 9">
    <name type="scientific">Endomicrobium trichonymphae</name>
    <dbReference type="NCBI Taxonomy" id="1408204"/>
    <lineage>
        <taxon>Bacteria</taxon>
        <taxon>Pseudomonadati</taxon>
        <taxon>Elusimicrobiota</taxon>
        <taxon>Endomicrobiia</taxon>
        <taxon>Endomicrobiales</taxon>
        <taxon>Endomicrobiaceae</taxon>
        <taxon>Candidatus Endomicrobiellum</taxon>
    </lineage>
</organism>
<feature type="region of interest" description="Disordered" evidence="7">
    <location>
        <begin position="1"/>
        <end position="45"/>
    </location>
</feature>
<dbReference type="Proteomes" id="UP000095237">
    <property type="component" value="Unassembled WGS sequence"/>
</dbReference>
<dbReference type="FunFam" id="4.10.410.60:FF:000001">
    <property type="entry name" value="50S ribosomal protein L35"/>
    <property type="match status" value="1"/>
</dbReference>
<dbReference type="InterPro" id="IPR001706">
    <property type="entry name" value="Ribosomal_bL35"/>
</dbReference>
<dbReference type="PRINTS" id="PR00064">
    <property type="entry name" value="RIBOSOMALL35"/>
</dbReference>
<dbReference type="SUPFAM" id="SSF143034">
    <property type="entry name" value="L35p-like"/>
    <property type="match status" value="1"/>
</dbReference>
<dbReference type="InterPro" id="IPR037229">
    <property type="entry name" value="Ribosomal_bL35_sf"/>
</dbReference>
<comment type="similarity">
    <text evidence="1 5 6">Belongs to the bacterial ribosomal protein bL35 family.</text>
</comment>
<dbReference type="PANTHER" id="PTHR33343:SF1">
    <property type="entry name" value="LARGE RIBOSOMAL SUBUNIT PROTEIN BL35M"/>
    <property type="match status" value="1"/>
</dbReference>
<feature type="compositionally biased region" description="Basic residues" evidence="7">
    <location>
        <begin position="1"/>
        <end position="29"/>
    </location>
</feature>
<dbReference type="GO" id="GO:0022625">
    <property type="term" value="C:cytosolic large ribosomal subunit"/>
    <property type="evidence" value="ECO:0007669"/>
    <property type="project" value="TreeGrafter"/>
</dbReference>
<evidence type="ECO:0000256" key="5">
    <source>
        <dbReference type="HAMAP-Rule" id="MF_00514"/>
    </source>
</evidence>
<evidence type="ECO:0000256" key="1">
    <source>
        <dbReference type="ARBA" id="ARBA00006598"/>
    </source>
</evidence>
<proteinExistence type="inferred from homology"/>
<dbReference type="GO" id="GO:0006412">
    <property type="term" value="P:translation"/>
    <property type="evidence" value="ECO:0007669"/>
    <property type="project" value="UniProtKB-UniRule"/>
</dbReference>
<dbReference type="Gene3D" id="4.10.410.60">
    <property type="match status" value="1"/>
</dbReference>
<name>A0A1E5IG69_ENDTX</name>
<gene>
    <name evidence="5" type="primary">rpmI</name>
    <name evidence="8" type="ORF">ATZ36_09275</name>
</gene>
<dbReference type="NCBIfam" id="TIGR00001">
    <property type="entry name" value="rpmI_bact"/>
    <property type="match status" value="1"/>
</dbReference>
<dbReference type="HAMAP" id="MF_00514">
    <property type="entry name" value="Ribosomal_bL35"/>
    <property type="match status" value="1"/>
</dbReference>
<keyword evidence="9" id="KW-1185">Reference proteome</keyword>
<dbReference type="PROSITE" id="PS00936">
    <property type="entry name" value="RIBOSOMAL_L35"/>
    <property type="match status" value="1"/>
</dbReference>
<evidence type="ECO:0000313" key="8">
    <source>
        <dbReference type="EMBL" id="OEG69486.1"/>
    </source>
</evidence>
<dbReference type="InterPro" id="IPR021137">
    <property type="entry name" value="Ribosomal_bL35-like"/>
</dbReference>
<evidence type="ECO:0000313" key="9">
    <source>
        <dbReference type="Proteomes" id="UP000095237"/>
    </source>
</evidence>
<evidence type="ECO:0000256" key="6">
    <source>
        <dbReference type="RuleBase" id="RU000568"/>
    </source>
</evidence>
<evidence type="ECO:0000256" key="3">
    <source>
        <dbReference type="ARBA" id="ARBA00023274"/>
    </source>
</evidence>
<evidence type="ECO:0000256" key="4">
    <source>
        <dbReference type="ARBA" id="ARBA00071664"/>
    </source>
</evidence>
<reference evidence="8 9" key="1">
    <citation type="submission" date="2015-11" db="EMBL/GenBank/DDBJ databases">
        <title>Evidence for parallel genomic evolution in an endosymbiosis of termite gut flagellates.</title>
        <authorList>
            <person name="Zheng H."/>
        </authorList>
    </citation>
    <scope>NUCLEOTIDE SEQUENCE [LARGE SCALE GENOMIC DNA]</scope>
    <source>
        <strain evidence="8 9">CET450</strain>
    </source>
</reference>
<dbReference type="GO" id="GO:0003735">
    <property type="term" value="F:structural constituent of ribosome"/>
    <property type="evidence" value="ECO:0007669"/>
    <property type="project" value="InterPro"/>
</dbReference>
<dbReference type="AlphaFoldDB" id="A0A1E5IG69"/>
<protein>
    <recommendedName>
        <fullName evidence="4 5">Large ribosomal subunit protein bL35</fullName>
    </recommendedName>
</protein>
<comment type="caution">
    <text evidence="8">The sequence shown here is derived from an EMBL/GenBank/DDBJ whole genome shotgun (WGS) entry which is preliminary data.</text>
</comment>
<dbReference type="PANTHER" id="PTHR33343">
    <property type="entry name" value="54S RIBOSOMAL PROTEIN BL35M"/>
    <property type="match status" value="1"/>
</dbReference>
<accession>A0A1E5IG69</accession>
<evidence type="ECO:0000256" key="7">
    <source>
        <dbReference type="SAM" id="MobiDB-lite"/>
    </source>
</evidence>
<dbReference type="EMBL" id="LNVX01000690">
    <property type="protein sequence ID" value="OEG69486.1"/>
    <property type="molecule type" value="Genomic_DNA"/>
</dbReference>